<evidence type="ECO:0000313" key="2">
    <source>
        <dbReference type="Proteomes" id="UP001287356"/>
    </source>
</evidence>
<dbReference type="Gene3D" id="3.90.470.20">
    <property type="entry name" value="4'-phosphopantetheinyl transferase domain"/>
    <property type="match status" value="1"/>
</dbReference>
<protein>
    <recommendedName>
        <fullName evidence="3">4'-phosphopantetheinyl transferase domain-containing protein</fullName>
    </recommendedName>
</protein>
<dbReference type="EMBL" id="JAULSN010000004">
    <property type="protein sequence ID" value="KAK3374461.1"/>
    <property type="molecule type" value="Genomic_DNA"/>
</dbReference>
<evidence type="ECO:0008006" key="3">
    <source>
        <dbReference type="Google" id="ProtNLM"/>
    </source>
</evidence>
<reference evidence="1" key="1">
    <citation type="journal article" date="2023" name="Mol. Phylogenet. Evol.">
        <title>Genome-scale phylogeny and comparative genomics of the fungal order Sordariales.</title>
        <authorList>
            <person name="Hensen N."/>
            <person name="Bonometti L."/>
            <person name="Westerberg I."/>
            <person name="Brannstrom I.O."/>
            <person name="Guillou S."/>
            <person name="Cros-Aarteil S."/>
            <person name="Calhoun S."/>
            <person name="Haridas S."/>
            <person name="Kuo A."/>
            <person name="Mondo S."/>
            <person name="Pangilinan J."/>
            <person name="Riley R."/>
            <person name="LaButti K."/>
            <person name="Andreopoulos B."/>
            <person name="Lipzen A."/>
            <person name="Chen C."/>
            <person name="Yan M."/>
            <person name="Daum C."/>
            <person name="Ng V."/>
            <person name="Clum A."/>
            <person name="Steindorff A."/>
            <person name="Ohm R.A."/>
            <person name="Martin F."/>
            <person name="Silar P."/>
            <person name="Natvig D.O."/>
            <person name="Lalanne C."/>
            <person name="Gautier V."/>
            <person name="Ament-Velasquez S.L."/>
            <person name="Kruys A."/>
            <person name="Hutchinson M.I."/>
            <person name="Powell A.J."/>
            <person name="Barry K."/>
            <person name="Miller A.N."/>
            <person name="Grigoriev I.V."/>
            <person name="Debuchy R."/>
            <person name="Gladieux P."/>
            <person name="Hiltunen Thoren M."/>
            <person name="Johannesson H."/>
        </authorList>
    </citation>
    <scope>NUCLEOTIDE SEQUENCE</scope>
    <source>
        <strain evidence="1">CBS 958.72</strain>
    </source>
</reference>
<evidence type="ECO:0000313" key="1">
    <source>
        <dbReference type="EMBL" id="KAK3374461.1"/>
    </source>
</evidence>
<keyword evidence="2" id="KW-1185">Reference proteome</keyword>
<comment type="caution">
    <text evidence="1">The sequence shown here is derived from an EMBL/GenBank/DDBJ whole genome shotgun (WGS) entry which is preliminary data.</text>
</comment>
<dbReference type="GO" id="GO:0008897">
    <property type="term" value="F:holo-[acyl-carrier-protein] synthase activity"/>
    <property type="evidence" value="ECO:0007669"/>
    <property type="project" value="InterPro"/>
</dbReference>
<name>A0AAE0KEE4_9PEZI</name>
<dbReference type="Proteomes" id="UP001287356">
    <property type="component" value="Unassembled WGS sequence"/>
</dbReference>
<accession>A0AAE0KEE4</accession>
<organism evidence="1 2">
    <name type="scientific">Lasiosphaeria ovina</name>
    <dbReference type="NCBI Taxonomy" id="92902"/>
    <lineage>
        <taxon>Eukaryota</taxon>
        <taxon>Fungi</taxon>
        <taxon>Dikarya</taxon>
        <taxon>Ascomycota</taxon>
        <taxon>Pezizomycotina</taxon>
        <taxon>Sordariomycetes</taxon>
        <taxon>Sordariomycetidae</taxon>
        <taxon>Sordariales</taxon>
        <taxon>Lasiosphaeriaceae</taxon>
        <taxon>Lasiosphaeria</taxon>
    </lineage>
</organism>
<dbReference type="GO" id="GO:0000287">
    <property type="term" value="F:magnesium ion binding"/>
    <property type="evidence" value="ECO:0007669"/>
    <property type="project" value="InterPro"/>
</dbReference>
<gene>
    <name evidence="1" type="ORF">B0T24DRAFT_679809</name>
</gene>
<dbReference type="AlphaFoldDB" id="A0AAE0KEE4"/>
<sequence>MGPPLPKLPFPFPFQVGVDIIKTQRIHPILKSPNAARFLRRILTPKELMARPFNIDLIFETDKWYRSKSEGSSEKKVWPEIEITNRTLEYVAGRWAAKEAVLKAHPWRWLYLHDIEVLSGRKSEQNGPETTTAETVDPFSPLQQALKLELEKHKRQLGKSAKTADELDAEPTLVKETLEEAGRQQHGITPPSTRGGPPVVTVMGHREGVPDQEALVSISHDGGYAIAVCMGFDPNRMGVYSPIKNSRRKSR</sequence>
<dbReference type="InterPro" id="IPR037143">
    <property type="entry name" value="4-PPantetheinyl_Trfase_dom_sf"/>
</dbReference>
<reference evidence="1" key="2">
    <citation type="submission" date="2023-06" db="EMBL/GenBank/DDBJ databases">
        <authorList>
            <consortium name="Lawrence Berkeley National Laboratory"/>
            <person name="Haridas S."/>
            <person name="Hensen N."/>
            <person name="Bonometti L."/>
            <person name="Westerberg I."/>
            <person name="Brannstrom I.O."/>
            <person name="Guillou S."/>
            <person name="Cros-Aarteil S."/>
            <person name="Calhoun S."/>
            <person name="Kuo A."/>
            <person name="Mondo S."/>
            <person name="Pangilinan J."/>
            <person name="Riley R."/>
            <person name="Labutti K."/>
            <person name="Andreopoulos B."/>
            <person name="Lipzen A."/>
            <person name="Chen C."/>
            <person name="Yanf M."/>
            <person name="Daum C."/>
            <person name="Ng V."/>
            <person name="Clum A."/>
            <person name="Steindorff A."/>
            <person name="Ohm R."/>
            <person name="Martin F."/>
            <person name="Silar P."/>
            <person name="Natvig D."/>
            <person name="Lalanne C."/>
            <person name="Gautier V."/>
            <person name="Ament-Velasquez S.L."/>
            <person name="Kruys A."/>
            <person name="Hutchinson M.I."/>
            <person name="Powell A.J."/>
            <person name="Barry K."/>
            <person name="Miller A.N."/>
            <person name="Grigoriev I.V."/>
            <person name="Debuchy R."/>
            <person name="Gladieux P."/>
            <person name="Thoren M.H."/>
            <person name="Johannesson H."/>
        </authorList>
    </citation>
    <scope>NUCLEOTIDE SEQUENCE</scope>
    <source>
        <strain evidence="1">CBS 958.72</strain>
    </source>
</reference>
<proteinExistence type="predicted"/>
<dbReference type="SUPFAM" id="SSF56214">
    <property type="entry name" value="4'-phosphopantetheinyl transferase"/>
    <property type="match status" value="1"/>
</dbReference>